<evidence type="ECO:0000256" key="1">
    <source>
        <dbReference type="SAM" id="MobiDB-lite"/>
    </source>
</evidence>
<feature type="region of interest" description="Disordered" evidence="1">
    <location>
        <begin position="266"/>
        <end position="288"/>
    </location>
</feature>
<feature type="compositionally biased region" description="Basic and acidic residues" evidence="1">
    <location>
        <begin position="52"/>
        <end position="64"/>
    </location>
</feature>
<accession>A0A319E2K4</accession>
<reference evidence="2 3" key="1">
    <citation type="submission" date="2016-12" db="EMBL/GenBank/DDBJ databases">
        <title>The genomes of Aspergillus section Nigri reveals drivers in fungal speciation.</title>
        <authorList>
            <consortium name="DOE Joint Genome Institute"/>
            <person name="Vesth T.C."/>
            <person name="Nybo J."/>
            <person name="Theobald S."/>
            <person name="Brandl J."/>
            <person name="Frisvad J.C."/>
            <person name="Nielsen K.F."/>
            <person name="Lyhne E.K."/>
            <person name="Kogle M.E."/>
            <person name="Kuo A."/>
            <person name="Riley R."/>
            <person name="Clum A."/>
            <person name="Nolan M."/>
            <person name="Lipzen A."/>
            <person name="Salamov A."/>
            <person name="Henrissat B."/>
            <person name="Wiebenga A."/>
            <person name="De Vries R.P."/>
            <person name="Grigoriev I.V."/>
            <person name="Mortensen U.H."/>
            <person name="Andersen M.R."/>
            <person name="Baker S.E."/>
        </authorList>
    </citation>
    <scope>NUCLEOTIDE SEQUENCE [LARGE SCALE GENOMIC DNA]</scope>
    <source>
        <strain evidence="2 3">CBS 121591</strain>
    </source>
</reference>
<name>A0A319E2K4_9EURO</name>
<dbReference type="InterPro" id="IPR021858">
    <property type="entry name" value="Fun_TF"/>
</dbReference>
<dbReference type="RefSeq" id="XP_025495562.1">
    <property type="nucleotide sequence ID" value="XM_025638454.1"/>
</dbReference>
<protein>
    <submittedName>
        <fullName evidence="2">Uncharacterized protein</fullName>
    </submittedName>
</protein>
<dbReference type="GeneID" id="37141196"/>
<dbReference type="Pfam" id="PF11951">
    <property type="entry name" value="Fungal_trans_2"/>
    <property type="match status" value="1"/>
</dbReference>
<dbReference type="OrthoDB" id="3469225at2759"/>
<evidence type="ECO:0000313" key="2">
    <source>
        <dbReference type="EMBL" id="PYH85362.1"/>
    </source>
</evidence>
<sequence length="486" mass="54375">MFIPYNPTEMQPGKSRRPVHALVAARAAQRRQQHQSPRFQRGLSTFVVEPEQDPKSRDDPDQDRRRRPVQRISDRRPPSLSPIGTGRFYPLATPASKGPCTARALSYYFDILLPHDSQVLSHAPAQRQTYGSVFLHWSAHHDIMLHGLAVFALCTLESQAEDLSPASEQLHAAALYHRGRLLTEIQHTLATGHVTDLLISALTLLVTVDDYLSNVAYSRAHTAGFEAVIRARGGEAQVGSSVPAISQDLRMAANVARSLLVLHMQTSLSSPPSPSSQAESLSPPPSYPPTLDTYNLNQSLDIPKGFATLLTQNRITPASLSILASFHDWHDRYLLVDDPSNIPVWRHSASHPLNPVEKCIFVALLCLADDVSHMGLHPAAVIFRQPKRRAEMLLAVPRLWTDVVLRDCLVWLWMVITTPRNRGLTPVRVQRGLWDRIIKEVRGDLRGWGWAEVERVLRGFVFDGRRAGVWEGTWWRMVRGDGGVEG</sequence>
<evidence type="ECO:0000313" key="3">
    <source>
        <dbReference type="Proteomes" id="UP000248340"/>
    </source>
</evidence>
<dbReference type="EMBL" id="KZ821680">
    <property type="protein sequence ID" value="PYH85362.1"/>
    <property type="molecule type" value="Genomic_DNA"/>
</dbReference>
<dbReference type="AlphaFoldDB" id="A0A319E2K4"/>
<dbReference type="STRING" id="1448315.A0A319E2K4"/>
<feature type="region of interest" description="Disordered" evidence="1">
    <location>
        <begin position="1"/>
        <end position="87"/>
    </location>
</feature>
<keyword evidence="3" id="KW-1185">Reference proteome</keyword>
<dbReference type="Proteomes" id="UP000248340">
    <property type="component" value="Unassembled WGS sequence"/>
</dbReference>
<feature type="compositionally biased region" description="Low complexity" evidence="1">
    <location>
        <begin position="267"/>
        <end position="281"/>
    </location>
</feature>
<proteinExistence type="predicted"/>
<dbReference type="VEuPathDB" id="FungiDB:BO82DRAFT_389486"/>
<organism evidence="2 3">
    <name type="scientific">Aspergillus uvarum CBS 121591</name>
    <dbReference type="NCBI Taxonomy" id="1448315"/>
    <lineage>
        <taxon>Eukaryota</taxon>
        <taxon>Fungi</taxon>
        <taxon>Dikarya</taxon>
        <taxon>Ascomycota</taxon>
        <taxon>Pezizomycotina</taxon>
        <taxon>Eurotiomycetes</taxon>
        <taxon>Eurotiomycetidae</taxon>
        <taxon>Eurotiales</taxon>
        <taxon>Aspergillaceae</taxon>
        <taxon>Aspergillus</taxon>
        <taxon>Aspergillus subgen. Circumdati</taxon>
    </lineage>
</organism>
<gene>
    <name evidence="2" type="ORF">BO82DRAFT_389486</name>
</gene>